<dbReference type="EMBL" id="BEZZ01000020">
    <property type="protein sequence ID" value="GCC22948.1"/>
    <property type="molecule type" value="Genomic_DNA"/>
</dbReference>
<protein>
    <recommendedName>
        <fullName evidence="4">C2 domain-containing protein</fullName>
    </recommendedName>
</protein>
<evidence type="ECO:0000256" key="3">
    <source>
        <dbReference type="SAM" id="Phobius"/>
    </source>
</evidence>
<dbReference type="GO" id="GO:0005544">
    <property type="term" value="F:calcium-dependent phospholipid binding"/>
    <property type="evidence" value="ECO:0007669"/>
    <property type="project" value="TreeGrafter"/>
</dbReference>
<feature type="domain" description="C2" evidence="4">
    <location>
        <begin position="188"/>
        <end position="314"/>
    </location>
</feature>
<accession>A0A401RXY4</accession>
<feature type="compositionally biased region" description="Polar residues" evidence="2">
    <location>
        <begin position="107"/>
        <end position="124"/>
    </location>
</feature>
<dbReference type="GO" id="GO:0048791">
    <property type="term" value="P:calcium ion-regulated exocytosis of neurotransmitter"/>
    <property type="evidence" value="ECO:0007669"/>
    <property type="project" value="TreeGrafter"/>
</dbReference>
<dbReference type="InterPro" id="IPR035892">
    <property type="entry name" value="C2_domain_sf"/>
</dbReference>
<comment type="similarity">
    <text evidence="1">Belongs to the synaptotagmin family.</text>
</comment>
<feature type="region of interest" description="Disordered" evidence="2">
    <location>
        <begin position="102"/>
        <end position="124"/>
    </location>
</feature>
<dbReference type="GO" id="GO:0048488">
    <property type="term" value="P:synaptic vesicle endocytosis"/>
    <property type="evidence" value="ECO:0007669"/>
    <property type="project" value="TreeGrafter"/>
</dbReference>
<evidence type="ECO:0000313" key="5">
    <source>
        <dbReference type="EMBL" id="GCC22948.1"/>
    </source>
</evidence>
<dbReference type="GO" id="GO:0001786">
    <property type="term" value="F:phosphatidylserine binding"/>
    <property type="evidence" value="ECO:0007669"/>
    <property type="project" value="TreeGrafter"/>
</dbReference>
<evidence type="ECO:0000259" key="4">
    <source>
        <dbReference type="PROSITE" id="PS50004"/>
    </source>
</evidence>
<evidence type="ECO:0000256" key="1">
    <source>
        <dbReference type="ARBA" id="ARBA00006996"/>
    </source>
</evidence>
<dbReference type="Proteomes" id="UP000287033">
    <property type="component" value="Unassembled WGS sequence"/>
</dbReference>
<keyword evidence="3" id="KW-0812">Transmembrane</keyword>
<dbReference type="AlphaFoldDB" id="A0A401RXY4"/>
<dbReference type="Gene3D" id="2.60.40.150">
    <property type="entry name" value="C2 domain"/>
    <property type="match status" value="2"/>
</dbReference>
<gene>
    <name evidence="5" type="ORF">chiPu_0001339</name>
</gene>
<dbReference type="GO" id="GO:0005509">
    <property type="term" value="F:calcium ion binding"/>
    <property type="evidence" value="ECO:0007669"/>
    <property type="project" value="TreeGrafter"/>
</dbReference>
<dbReference type="STRING" id="137246.A0A401RXY4"/>
<keyword evidence="3" id="KW-1133">Transmembrane helix</keyword>
<comment type="caution">
    <text evidence="5">The sequence shown here is derived from an EMBL/GenBank/DDBJ whole genome shotgun (WGS) entry which is preliminary data.</text>
</comment>
<name>A0A401RXY4_CHIPU</name>
<feature type="transmembrane region" description="Helical" evidence="3">
    <location>
        <begin position="67"/>
        <end position="89"/>
    </location>
</feature>
<dbReference type="OrthoDB" id="67700at2759"/>
<proteinExistence type="inferred from homology"/>
<dbReference type="PANTHER" id="PTHR10024:SF175">
    <property type="entry name" value="C2 DOMAIN-CONTAINING PROTEIN"/>
    <property type="match status" value="1"/>
</dbReference>
<dbReference type="InterPro" id="IPR000008">
    <property type="entry name" value="C2_dom"/>
</dbReference>
<dbReference type="GO" id="GO:0030672">
    <property type="term" value="C:synaptic vesicle membrane"/>
    <property type="evidence" value="ECO:0007669"/>
    <property type="project" value="TreeGrafter"/>
</dbReference>
<dbReference type="SMART" id="SM00239">
    <property type="entry name" value="C2"/>
    <property type="match status" value="2"/>
</dbReference>
<keyword evidence="6" id="KW-1185">Reference proteome</keyword>
<organism evidence="5 6">
    <name type="scientific">Chiloscyllium punctatum</name>
    <name type="common">Brownbanded bambooshark</name>
    <name type="synonym">Hemiscyllium punctatum</name>
    <dbReference type="NCBI Taxonomy" id="137246"/>
    <lineage>
        <taxon>Eukaryota</taxon>
        <taxon>Metazoa</taxon>
        <taxon>Chordata</taxon>
        <taxon>Craniata</taxon>
        <taxon>Vertebrata</taxon>
        <taxon>Chondrichthyes</taxon>
        <taxon>Elasmobranchii</taxon>
        <taxon>Galeomorphii</taxon>
        <taxon>Galeoidea</taxon>
        <taxon>Orectolobiformes</taxon>
        <taxon>Hemiscylliidae</taxon>
        <taxon>Chiloscyllium</taxon>
    </lineage>
</organism>
<keyword evidence="3" id="KW-0472">Membrane</keyword>
<sequence>MKESLPLIFKQKVKEFAQLIQLPENVCEICKLSLRVIIRHRRSIDFTSKFLAVIQNMNINLGNTMKMILLGAAGLFLLVSMIILGWQVYLYCQHRKAKKIKAKNAASGTDPNKQYTEKSNLSTHSNSADFLGLSDEDEYLDVKKYDYKVYKLQESLQKLSLYLQSSNPVDLKLIQSNDDLVIDSKVELSGNLKFSLLYDKKQSKLQLTVKEASNLPARHFNQHNDFFIRIKLFTSLPRYQCILHQWDTKIVKNTINPSFGDQYTCYIEKTAFRKATLKLEVWDFDKYSRRDVLGEVRLSLSNLELSHIEFCEKLQKVQKEVIGEIFLSLKYLPTARKLEVVLLKVKTGCLNTGPDIGIYTRVDFYVNQHKMKHQKTPAKLKSEITVFNEVMLFTVSDSVINQSMIITSVYETSLSKDSTRHLLGRAYVGRKKSKEDDHWLSMLQCLRQPVSKWHPLLI</sequence>
<dbReference type="PANTHER" id="PTHR10024">
    <property type="entry name" value="SYNAPTOTAGMIN"/>
    <property type="match status" value="1"/>
</dbReference>
<dbReference type="GO" id="GO:0031045">
    <property type="term" value="C:dense core granule"/>
    <property type="evidence" value="ECO:0007669"/>
    <property type="project" value="TreeGrafter"/>
</dbReference>
<evidence type="ECO:0000313" key="6">
    <source>
        <dbReference type="Proteomes" id="UP000287033"/>
    </source>
</evidence>
<dbReference type="PROSITE" id="PS50004">
    <property type="entry name" value="C2"/>
    <property type="match status" value="2"/>
</dbReference>
<dbReference type="Pfam" id="PF00168">
    <property type="entry name" value="C2"/>
    <property type="match status" value="2"/>
</dbReference>
<dbReference type="SUPFAM" id="SSF49562">
    <property type="entry name" value="C2 domain (Calcium/lipid-binding domain, CaLB)"/>
    <property type="match status" value="2"/>
</dbReference>
<reference evidence="5 6" key="1">
    <citation type="journal article" date="2018" name="Nat. Ecol. Evol.">
        <title>Shark genomes provide insights into elasmobranch evolution and the origin of vertebrates.</title>
        <authorList>
            <person name="Hara Y"/>
            <person name="Yamaguchi K"/>
            <person name="Onimaru K"/>
            <person name="Kadota M"/>
            <person name="Koyanagi M"/>
            <person name="Keeley SD"/>
            <person name="Tatsumi K"/>
            <person name="Tanaka K"/>
            <person name="Motone F"/>
            <person name="Kageyama Y"/>
            <person name="Nozu R"/>
            <person name="Adachi N"/>
            <person name="Nishimura O"/>
            <person name="Nakagawa R"/>
            <person name="Tanegashima C"/>
            <person name="Kiyatake I"/>
            <person name="Matsumoto R"/>
            <person name="Murakumo K"/>
            <person name="Nishida K"/>
            <person name="Terakita A"/>
            <person name="Kuratani S"/>
            <person name="Sato K"/>
            <person name="Hyodo S Kuraku.S."/>
        </authorList>
    </citation>
    <scope>NUCLEOTIDE SEQUENCE [LARGE SCALE GENOMIC DNA]</scope>
</reference>
<evidence type="ECO:0000256" key="2">
    <source>
        <dbReference type="SAM" id="MobiDB-lite"/>
    </source>
</evidence>
<dbReference type="GO" id="GO:0005886">
    <property type="term" value="C:plasma membrane"/>
    <property type="evidence" value="ECO:0007669"/>
    <property type="project" value="TreeGrafter"/>
</dbReference>
<dbReference type="GO" id="GO:0000149">
    <property type="term" value="F:SNARE binding"/>
    <property type="evidence" value="ECO:0007669"/>
    <property type="project" value="TreeGrafter"/>
</dbReference>
<feature type="domain" description="C2" evidence="4">
    <location>
        <begin position="321"/>
        <end position="454"/>
    </location>
</feature>
<dbReference type="GO" id="GO:0030424">
    <property type="term" value="C:axon"/>
    <property type="evidence" value="ECO:0007669"/>
    <property type="project" value="TreeGrafter"/>
</dbReference>
<dbReference type="OMA" id="LMITTHY"/>
<dbReference type="GO" id="GO:0030276">
    <property type="term" value="F:clathrin binding"/>
    <property type="evidence" value="ECO:0007669"/>
    <property type="project" value="TreeGrafter"/>
</dbReference>